<sequence>MVDNIVGMAIGAAIDRSDGDSGVGGAVGGYLVQEAIEIVTPLLITFAIGWGVQYLARRAFQAVTGDDAVARG</sequence>
<dbReference type="RefSeq" id="WP_145153511.1">
    <property type="nucleotide sequence ID" value="NZ_VNIM01000066.1"/>
</dbReference>
<reference evidence="1 2" key="1">
    <citation type="submission" date="2019-07" db="EMBL/GenBank/DDBJ databases">
        <title>Sphingomonas solaris sp. nov., isolated from a solar panel from Boston, Massachusetts.</title>
        <authorList>
            <person name="Tanner K."/>
            <person name="Pascual J."/>
            <person name="Mancuso C."/>
            <person name="Pereto J."/>
            <person name="Khalil A."/>
            <person name="Vilanova C."/>
        </authorList>
    </citation>
    <scope>NUCLEOTIDE SEQUENCE [LARGE SCALE GENOMIC DNA]</scope>
    <source>
        <strain evidence="1 2">R4DWN</strain>
    </source>
</reference>
<keyword evidence="2" id="KW-1185">Reference proteome</keyword>
<protein>
    <submittedName>
        <fullName evidence="1">Uncharacterized protein</fullName>
    </submittedName>
</protein>
<comment type="caution">
    <text evidence="1">The sequence shown here is derived from an EMBL/GenBank/DDBJ whole genome shotgun (WGS) entry which is preliminary data.</text>
</comment>
<gene>
    <name evidence="1" type="ORF">FOY91_14670</name>
</gene>
<accession>A0A558QZ24</accession>
<evidence type="ECO:0000313" key="2">
    <source>
        <dbReference type="Proteomes" id="UP000318681"/>
    </source>
</evidence>
<dbReference type="AlphaFoldDB" id="A0A558QZ24"/>
<organism evidence="1 2">
    <name type="scientific">Alterirhizorhabdus solaris</name>
    <dbReference type="NCBI Taxonomy" id="2529389"/>
    <lineage>
        <taxon>Bacteria</taxon>
        <taxon>Pseudomonadati</taxon>
        <taxon>Pseudomonadota</taxon>
        <taxon>Alphaproteobacteria</taxon>
        <taxon>Sphingomonadales</taxon>
        <taxon>Rhizorhabdaceae</taxon>
        <taxon>Alterirhizorhabdus</taxon>
    </lineage>
</organism>
<evidence type="ECO:0000313" key="1">
    <source>
        <dbReference type="EMBL" id="TVV72348.1"/>
    </source>
</evidence>
<dbReference type="OrthoDB" id="7477160at2"/>
<dbReference type="EMBL" id="VNIM01000066">
    <property type="protein sequence ID" value="TVV72348.1"/>
    <property type="molecule type" value="Genomic_DNA"/>
</dbReference>
<dbReference type="Proteomes" id="UP000318681">
    <property type="component" value="Unassembled WGS sequence"/>
</dbReference>
<proteinExistence type="predicted"/>
<name>A0A558QZ24_9SPHN</name>